<dbReference type="Proteomes" id="UP000199659">
    <property type="component" value="Unassembled WGS sequence"/>
</dbReference>
<proteinExistence type="predicted"/>
<name>A0A1I6M285_9FIRM</name>
<dbReference type="EMBL" id="FOYZ01000033">
    <property type="protein sequence ID" value="SFS09744.1"/>
    <property type="molecule type" value="Genomic_DNA"/>
</dbReference>
<keyword evidence="2" id="KW-1185">Reference proteome</keyword>
<evidence type="ECO:0000313" key="1">
    <source>
        <dbReference type="EMBL" id="SFS09744.1"/>
    </source>
</evidence>
<gene>
    <name evidence="1" type="ORF">SAMN05661086_03752</name>
</gene>
<dbReference type="RefSeq" id="WP_092564474.1">
    <property type="nucleotide sequence ID" value="NZ_FOYZ01000033.1"/>
</dbReference>
<sequence>MHTVIKGTKTVEEFKQLKAYLEQRATEHFEEHKKAFENWKEGEIEKVWIDGKGNICIEYESGNWWHYNEQGEWW</sequence>
<evidence type="ECO:0000313" key="2">
    <source>
        <dbReference type="Proteomes" id="UP000199659"/>
    </source>
</evidence>
<dbReference type="OrthoDB" id="2067762at2"/>
<reference evidence="1 2" key="1">
    <citation type="submission" date="2016-10" db="EMBL/GenBank/DDBJ databases">
        <authorList>
            <person name="de Groot N.N."/>
        </authorList>
    </citation>
    <scope>NUCLEOTIDE SEQUENCE [LARGE SCALE GENOMIC DNA]</scope>
    <source>
        <strain evidence="1 2">743A</strain>
    </source>
</reference>
<dbReference type="STRING" id="37658.SAMN05661086_03752"/>
<protein>
    <submittedName>
        <fullName evidence="1">Uncharacterized protein</fullName>
    </submittedName>
</protein>
<dbReference type="AlphaFoldDB" id="A0A1I6M285"/>
<organism evidence="1 2">
    <name type="scientific">Anaeromicropila populeti</name>
    <dbReference type="NCBI Taxonomy" id="37658"/>
    <lineage>
        <taxon>Bacteria</taxon>
        <taxon>Bacillati</taxon>
        <taxon>Bacillota</taxon>
        <taxon>Clostridia</taxon>
        <taxon>Lachnospirales</taxon>
        <taxon>Lachnospiraceae</taxon>
        <taxon>Anaeromicropila</taxon>
    </lineage>
</organism>
<accession>A0A1I6M285</accession>